<dbReference type="InterPro" id="IPR013783">
    <property type="entry name" value="Ig-like_fold"/>
</dbReference>
<evidence type="ECO:0000313" key="6">
    <source>
        <dbReference type="EMBL" id="PIK52019.1"/>
    </source>
</evidence>
<dbReference type="SUPFAM" id="SSF48726">
    <property type="entry name" value="Immunoglobulin"/>
    <property type="match status" value="2"/>
</dbReference>
<keyword evidence="2 4" id="KW-0472">Membrane</keyword>
<keyword evidence="4" id="KW-0812">Transmembrane</keyword>
<dbReference type="InterPro" id="IPR003599">
    <property type="entry name" value="Ig_sub"/>
</dbReference>
<evidence type="ECO:0000256" key="3">
    <source>
        <dbReference type="ARBA" id="ARBA00023157"/>
    </source>
</evidence>
<dbReference type="SMART" id="SM00409">
    <property type="entry name" value="IG"/>
    <property type="match status" value="2"/>
</dbReference>
<dbReference type="Pfam" id="PF08205">
    <property type="entry name" value="C2-set_2"/>
    <property type="match status" value="1"/>
</dbReference>
<comment type="subcellular location">
    <subcellularLocation>
        <location evidence="1">Membrane</location>
        <topology evidence="1">Single-pass membrane protein</topology>
    </subcellularLocation>
</comment>
<evidence type="ECO:0000256" key="4">
    <source>
        <dbReference type="SAM" id="Phobius"/>
    </source>
</evidence>
<gene>
    <name evidence="6" type="ORF">BSL78_11092</name>
</gene>
<dbReference type="Gene3D" id="2.60.40.10">
    <property type="entry name" value="Immunoglobulins"/>
    <property type="match status" value="2"/>
</dbReference>
<evidence type="ECO:0000313" key="7">
    <source>
        <dbReference type="Proteomes" id="UP000230750"/>
    </source>
</evidence>
<dbReference type="PANTHER" id="PTHR45889">
    <property type="entry name" value="IG-LIKE DOMAIN-CONTAINING PROTEIN"/>
    <property type="match status" value="1"/>
</dbReference>
<evidence type="ECO:0000256" key="2">
    <source>
        <dbReference type="ARBA" id="ARBA00023136"/>
    </source>
</evidence>
<dbReference type="GO" id="GO:0016020">
    <property type="term" value="C:membrane"/>
    <property type="evidence" value="ECO:0007669"/>
    <property type="project" value="UniProtKB-SubCell"/>
</dbReference>
<dbReference type="OrthoDB" id="10048737at2759"/>
<dbReference type="PROSITE" id="PS50835">
    <property type="entry name" value="IG_LIKE"/>
    <property type="match status" value="1"/>
</dbReference>
<accession>A0A2G8KVJ5</accession>
<protein>
    <recommendedName>
        <fullName evidence="5">Ig-like domain-containing protein</fullName>
    </recommendedName>
</protein>
<evidence type="ECO:0000256" key="1">
    <source>
        <dbReference type="ARBA" id="ARBA00004167"/>
    </source>
</evidence>
<keyword evidence="3" id="KW-1015">Disulfide bond</keyword>
<dbReference type="InterPro" id="IPR013162">
    <property type="entry name" value="CD80_C2-set"/>
</dbReference>
<comment type="caution">
    <text evidence="6">The sequence shown here is derived from an EMBL/GenBank/DDBJ whole genome shotgun (WGS) entry which is preliminary data.</text>
</comment>
<keyword evidence="4" id="KW-1133">Transmembrane helix</keyword>
<dbReference type="EMBL" id="MRZV01000346">
    <property type="protein sequence ID" value="PIK52019.1"/>
    <property type="molecule type" value="Genomic_DNA"/>
</dbReference>
<dbReference type="AlphaFoldDB" id="A0A2G8KVJ5"/>
<feature type="transmembrane region" description="Helical" evidence="4">
    <location>
        <begin position="262"/>
        <end position="287"/>
    </location>
</feature>
<feature type="domain" description="Ig-like" evidence="5">
    <location>
        <begin position="123"/>
        <end position="231"/>
    </location>
</feature>
<evidence type="ECO:0000259" key="5">
    <source>
        <dbReference type="PROSITE" id="PS50835"/>
    </source>
</evidence>
<dbReference type="InterPro" id="IPR036179">
    <property type="entry name" value="Ig-like_dom_sf"/>
</dbReference>
<keyword evidence="7" id="KW-1185">Reference proteome</keyword>
<dbReference type="Proteomes" id="UP000230750">
    <property type="component" value="Unassembled WGS sequence"/>
</dbReference>
<proteinExistence type="predicted"/>
<sequence length="289" mass="32829">MSFKIVIMDRIHLKVLVLFIFTGFLRVKIVRANTEVSRKVVHLSSHVILKCDISEKKRSKLWWFDGELLYFNYINTHPIEGVSLSENYSLVIQEVMFQHEGLFTCTCEGTPNVAYNLSVAVIPEVTLSFDNDTFIRMMRHSPEIIVIDPREPIEITCLAIGSRPPASLTWVVNDEDVSLDSPNVLDVMYTPNKERPNITDSTSTLHLLPSGDEVNVSCQFRGMEFISSNVTILVPCGIFDQHFQADVLLSEGNWFNNTTEEWTLWISVSSSVCFFVLMATFVCGLFCGR</sequence>
<organism evidence="6 7">
    <name type="scientific">Stichopus japonicus</name>
    <name type="common">Sea cucumber</name>
    <dbReference type="NCBI Taxonomy" id="307972"/>
    <lineage>
        <taxon>Eukaryota</taxon>
        <taxon>Metazoa</taxon>
        <taxon>Echinodermata</taxon>
        <taxon>Eleutherozoa</taxon>
        <taxon>Echinozoa</taxon>
        <taxon>Holothuroidea</taxon>
        <taxon>Aspidochirotacea</taxon>
        <taxon>Aspidochirotida</taxon>
        <taxon>Stichopodidae</taxon>
        <taxon>Apostichopus</taxon>
    </lineage>
</organism>
<dbReference type="PANTHER" id="PTHR45889:SF8">
    <property type="entry name" value="IG-LIKE DOMAIN-CONTAINING PROTEIN"/>
    <property type="match status" value="1"/>
</dbReference>
<reference evidence="6 7" key="1">
    <citation type="journal article" date="2017" name="PLoS Biol.">
        <title>The sea cucumber genome provides insights into morphological evolution and visceral regeneration.</title>
        <authorList>
            <person name="Zhang X."/>
            <person name="Sun L."/>
            <person name="Yuan J."/>
            <person name="Sun Y."/>
            <person name="Gao Y."/>
            <person name="Zhang L."/>
            <person name="Li S."/>
            <person name="Dai H."/>
            <person name="Hamel J.F."/>
            <person name="Liu C."/>
            <person name="Yu Y."/>
            <person name="Liu S."/>
            <person name="Lin W."/>
            <person name="Guo K."/>
            <person name="Jin S."/>
            <person name="Xu P."/>
            <person name="Storey K.B."/>
            <person name="Huan P."/>
            <person name="Zhang T."/>
            <person name="Zhou Y."/>
            <person name="Zhang J."/>
            <person name="Lin C."/>
            <person name="Li X."/>
            <person name="Xing L."/>
            <person name="Huo D."/>
            <person name="Sun M."/>
            <person name="Wang L."/>
            <person name="Mercier A."/>
            <person name="Li F."/>
            <person name="Yang H."/>
            <person name="Xiang J."/>
        </authorList>
    </citation>
    <scope>NUCLEOTIDE SEQUENCE [LARGE SCALE GENOMIC DNA]</scope>
    <source>
        <strain evidence="6">Shaxun</strain>
        <tissue evidence="6">Muscle</tissue>
    </source>
</reference>
<dbReference type="InterPro" id="IPR007110">
    <property type="entry name" value="Ig-like_dom"/>
</dbReference>
<name>A0A2G8KVJ5_STIJA</name>